<keyword evidence="3" id="KW-1185">Reference proteome</keyword>
<comment type="caution">
    <text evidence="2">The sequence shown here is derived from an EMBL/GenBank/DDBJ whole genome shotgun (WGS) entry which is preliminary data.</text>
</comment>
<proteinExistence type="predicted"/>
<dbReference type="NCBIfam" id="TIGR02532">
    <property type="entry name" value="IV_pilin_GFxxxE"/>
    <property type="match status" value="1"/>
</dbReference>
<sequence length="242" mass="25999">MMDGRRSFAHHDHGTKAERRAYAGFTLVEMLVALSLLSLIMLGLAGAMGTMGRTETSIDNRLDRMDEARSSTDFLRSVLSRISAKRVQGLQEQGMGDAAKSQFFFSGAAQTMTWVGIMPARYGVGGRYHFRLAMGDYLGAPAVVLSYTPWIDQQTLPNWATAESYPVLAHATGVSFQYLNAVVDPPQWGSDWGVVDQLPQAVQILMSSEQGVLPPLVVQMRVMPAGDPRGGGGGASLGGSAS</sequence>
<keyword evidence="1" id="KW-1133">Transmembrane helix</keyword>
<dbReference type="EMBL" id="JACHKZ010000003">
    <property type="protein sequence ID" value="MBB6576797.1"/>
    <property type="molecule type" value="Genomic_DNA"/>
</dbReference>
<dbReference type="Pfam" id="PF07963">
    <property type="entry name" value="N_methyl"/>
    <property type="match status" value="1"/>
</dbReference>
<organism evidence="2 3">
    <name type="scientific">Comamonas odontotermitis</name>
    <dbReference type="NCBI Taxonomy" id="379895"/>
    <lineage>
        <taxon>Bacteria</taxon>
        <taxon>Pseudomonadati</taxon>
        <taxon>Pseudomonadota</taxon>
        <taxon>Betaproteobacteria</taxon>
        <taxon>Burkholderiales</taxon>
        <taxon>Comamonadaceae</taxon>
        <taxon>Comamonas</taxon>
    </lineage>
</organism>
<name>A0ABR6RCA7_9BURK</name>
<keyword evidence="1" id="KW-0812">Transmembrane</keyword>
<evidence type="ECO:0000313" key="2">
    <source>
        <dbReference type="EMBL" id="MBB6576797.1"/>
    </source>
</evidence>
<evidence type="ECO:0000313" key="3">
    <source>
        <dbReference type="Proteomes" id="UP000562492"/>
    </source>
</evidence>
<dbReference type="RefSeq" id="WP_233464352.1">
    <property type="nucleotide sequence ID" value="NZ_JACHKZ010000003.1"/>
</dbReference>
<accession>A0ABR6RCA7</accession>
<protein>
    <submittedName>
        <fullName evidence="2">General secretion pathway protein J</fullName>
    </submittedName>
</protein>
<dbReference type="Proteomes" id="UP000562492">
    <property type="component" value="Unassembled WGS sequence"/>
</dbReference>
<evidence type="ECO:0000256" key="1">
    <source>
        <dbReference type="SAM" id="Phobius"/>
    </source>
</evidence>
<dbReference type="InterPro" id="IPR012902">
    <property type="entry name" value="N_methyl_site"/>
</dbReference>
<gene>
    <name evidence="2" type="ORF">HNP33_000845</name>
</gene>
<feature type="transmembrane region" description="Helical" evidence="1">
    <location>
        <begin position="21"/>
        <end position="48"/>
    </location>
</feature>
<reference evidence="2 3" key="1">
    <citation type="submission" date="2020-08" db="EMBL/GenBank/DDBJ databases">
        <title>Functional genomics of gut bacteria from endangered species of beetles.</title>
        <authorList>
            <person name="Carlos-Shanley C."/>
        </authorList>
    </citation>
    <scope>NUCLEOTIDE SEQUENCE [LARGE SCALE GENOMIC DNA]</scope>
    <source>
        <strain evidence="2 3">S00124</strain>
    </source>
</reference>
<keyword evidence="1" id="KW-0472">Membrane</keyword>